<proteinExistence type="predicted"/>
<dbReference type="InterPro" id="IPR000719">
    <property type="entry name" value="Prot_kinase_dom"/>
</dbReference>
<dbReference type="InterPro" id="IPR011009">
    <property type="entry name" value="Kinase-like_dom_sf"/>
</dbReference>
<dbReference type="EMBL" id="KQ947404">
    <property type="protein sequence ID" value="KUJ24292.1"/>
    <property type="molecule type" value="Genomic_DNA"/>
</dbReference>
<dbReference type="InParanoid" id="A0A194XWZ7"/>
<evidence type="ECO:0000256" key="2">
    <source>
        <dbReference type="ARBA" id="ARBA00022840"/>
    </source>
</evidence>
<dbReference type="InterPro" id="IPR008271">
    <property type="entry name" value="Ser/Thr_kinase_AS"/>
</dbReference>
<evidence type="ECO:0000313" key="5">
    <source>
        <dbReference type="Proteomes" id="UP000070700"/>
    </source>
</evidence>
<dbReference type="GO" id="GO:0005524">
    <property type="term" value="F:ATP binding"/>
    <property type="evidence" value="ECO:0007669"/>
    <property type="project" value="UniProtKB-KW"/>
</dbReference>
<keyword evidence="4" id="KW-0808">Transferase</keyword>
<keyword evidence="1" id="KW-0547">Nucleotide-binding</keyword>
<evidence type="ECO:0000256" key="1">
    <source>
        <dbReference type="ARBA" id="ARBA00022741"/>
    </source>
</evidence>
<dbReference type="RefSeq" id="XP_018078647.1">
    <property type="nucleotide sequence ID" value="XM_018205573.1"/>
</dbReference>
<dbReference type="SMART" id="SM00220">
    <property type="entry name" value="S_TKc"/>
    <property type="match status" value="1"/>
</dbReference>
<dbReference type="PROSITE" id="PS00108">
    <property type="entry name" value="PROTEIN_KINASE_ST"/>
    <property type="match status" value="1"/>
</dbReference>
<dbReference type="Pfam" id="PF00069">
    <property type="entry name" value="Pkinase"/>
    <property type="match status" value="1"/>
</dbReference>
<dbReference type="GO" id="GO:0004674">
    <property type="term" value="F:protein serine/threonine kinase activity"/>
    <property type="evidence" value="ECO:0007669"/>
    <property type="project" value="TreeGrafter"/>
</dbReference>
<dbReference type="GO" id="GO:0035556">
    <property type="term" value="P:intracellular signal transduction"/>
    <property type="evidence" value="ECO:0007669"/>
    <property type="project" value="TreeGrafter"/>
</dbReference>
<evidence type="ECO:0000259" key="3">
    <source>
        <dbReference type="PROSITE" id="PS50011"/>
    </source>
</evidence>
<feature type="domain" description="Protein kinase" evidence="3">
    <location>
        <begin position="116"/>
        <end position="398"/>
    </location>
</feature>
<name>A0A194XWZ7_MOLSC</name>
<keyword evidence="2" id="KW-0067">ATP-binding</keyword>
<protein>
    <submittedName>
        <fullName evidence="4">Kinase-like protein</fullName>
    </submittedName>
</protein>
<dbReference type="SUPFAM" id="SSF56112">
    <property type="entry name" value="Protein kinase-like (PK-like)"/>
    <property type="match status" value="1"/>
</dbReference>
<dbReference type="GO" id="GO:0000226">
    <property type="term" value="P:microtubule cytoskeleton organization"/>
    <property type="evidence" value="ECO:0007669"/>
    <property type="project" value="TreeGrafter"/>
</dbReference>
<dbReference type="Proteomes" id="UP000070700">
    <property type="component" value="Unassembled WGS sequence"/>
</dbReference>
<accession>A0A194XWZ7</accession>
<dbReference type="STRING" id="149040.A0A194XWZ7"/>
<reference evidence="4 5" key="1">
    <citation type="submission" date="2015-10" db="EMBL/GenBank/DDBJ databases">
        <title>Full genome of DAOMC 229536 Phialocephala scopiformis, a fungal endophyte of spruce producing the potent anti-insectan compound rugulosin.</title>
        <authorList>
            <consortium name="DOE Joint Genome Institute"/>
            <person name="Walker A.K."/>
            <person name="Frasz S.L."/>
            <person name="Seifert K.A."/>
            <person name="Miller J.D."/>
            <person name="Mondo S.J."/>
            <person name="Labutti K."/>
            <person name="Lipzen A."/>
            <person name="Dockter R."/>
            <person name="Kennedy M."/>
            <person name="Grigoriev I.V."/>
            <person name="Spatafora J.W."/>
        </authorList>
    </citation>
    <scope>NUCLEOTIDE SEQUENCE [LARGE SCALE GENOMIC DNA]</scope>
    <source>
        <strain evidence="4 5">CBS 120377</strain>
    </source>
</reference>
<dbReference type="PANTHER" id="PTHR24346">
    <property type="entry name" value="MAP/MICROTUBULE AFFINITY-REGULATING KINASE"/>
    <property type="match status" value="1"/>
</dbReference>
<gene>
    <name evidence="4" type="ORF">LY89DRAFT_17135</name>
</gene>
<organism evidence="4 5">
    <name type="scientific">Mollisia scopiformis</name>
    <name type="common">Conifer needle endophyte fungus</name>
    <name type="synonym">Phialocephala scopiformis</name>
    <dbReference type="NCBI Taxonomy" id="149040"/>
    <lineage>
        <taxon>Eukaryota</taxon>
        <taxon>Fungi</taxon>
        <taxon>Dikarya</taxon>
        <taxon>Ascomycota</taxon>
        <taxon>Pezizomycotina</taxon>
        <taxon>Leotiomycetes</taxon>
        <taxon>Helotiales</taxon>
        <taxon>Mollisiaceae</taxon>
        <taxon>Mollisia</taxon>
    </lineage>
</organism>
<dbReference type="KEGG" id="psco:LY89DRAFT_17135"/>
<evidence type="ECO:0000313" key="4">
    <source>
        <dbReference type="EMBL" id="KUJ24292.1"/>
    </source>
</evidence>
<dbReference type="GeneID" id="28815299"/>
<dbReference type="AlphaFoldDB" id="A0A194XWZ7"/>
<sequence length="401" mass="45886">MELMRLTGLQKSQIAEWFTTARKEKSERMHRTMMAAQSQIAKQAQTVAAHALHSTQAQTPYRSPYGHPRNEQQQLIPRHPLPTPPVIDQAQHQKEQEALFKAFAIKHQFKNLDYYKLSFEEIESGSDAKNYSREAPTSSLFETFDELLVVKPASGCVVKNRTKHNKGKPLTSQQRSQHLLEVDILFDLRAHPNVVSLFRVIESASTWNIVLEYFPDGDLWTAIRDRGLGTREEIRNTFSQILKGVEFCHGRGIYHRDLKPENIVMRGSQVALSNFSTATREQISLKGCGTMPFMSPECYASYNNDTETPMPYKLAPSDIWSLGVLLITLTTGRRPWTIPTVQDQEYEGFWESREFRDCVHASGVSREILTEKILNHDPQARSNATQLKKDIAETYSRFEAI</sequence>
<dbReference type="PROSITE" id="PS50011">
    <property type="entry name" value="PROTEIN_KINASE_DOM"/>
    <property type="match status" value="1"/>
</dbReference>
<dbReference type="PANTHER" id="PTHR24346:SF42">
    <property type="entry name" value="SERINE_THREONINE-PROTEIN KINASE SIK3"/>
    <property type="match status" value="1"/>
</dbReference>
<dbReference type="OrthoDB" id="541276at2759"/>
<keyword evidence="5" id="KW-1185">Reference proteome</keyword>
<keyword evidence="4" id="KW-0418">Kinase</keyword>
<dbReference type="Gene3D" id="1.10.510.10">
    <property type="entry name" value="Transferase(Phosphotransferase) domain 1"/>
    <property type="match status" value="1"/>
</dbReference>
<dbReference type="GO" id="GO:0005737">
    <property type="term" value="C:cytoplasm"/>
    <property type="evidence" value="ECO:0007669"/>
    <property type="project" value="TreeGrafter"/>
</dbReference>